<proteinExistence type="predicted"/>
<comment type="caution">
    <text evidence="1">The sequence shown here is derived from an EMBL/GenBank/DDBJ whole genome shotgun (WGS) entry which is preliminary data.</text>
</comment>
<gene>
    <name evidence="1" type="ORF">ACZ87_01396</name>
</gene>
<evidence type="ECO:0000313" key="1">
    <source>
        <dbReference type="EMBL" id="RAP71785.1"/>
    </source>
</evidence>
<protein>
    <submittedName>
        <fullName evidence="1">Uncharacterized protein</fullName>
    </submittedName>
</protein>
<sequence length="39" mass="4149">MRAGFSSEVPAQKIGIGFERYRGMTGAGFLEEGLLSTLA</sequence>
<dbReference type="EMBL" id="LJAM02000099">
    <property type="protein sequence ID" value="RAP71785.1"/>
    <property type="molecule type" value="Genomic_DNA"/>
</dbReference>
<dbReference type="AlphaFoldDB" id="A0A328TSA9"/>
<organism evidence="1 2">
    <name type="scientific">Candidatus Erwinia dacicola</name>
    <dbReference type="NCBI Taxonomy" id="252393"/>
    <lineage>
        <taxon>Bacteria</taxon>
        <taxon>Pseudomonadati</taxon>
        <taxon>Pseudomonadota</taxon>
        <taxon>Gammaproteobacteria</taxon>
        <taxon>Enterobacterales</taxon>
        <taxon>Erwiniaceae</taxon>
        <taxon>Erwinia</taxon>
    </lineage>
</organism>
<keyword evidence="2" id="KW-1185">Reference proteome</keyword>
<evidence type="ECO:0000313" key="2">
    <source>
        <dbReference type="Proteomes" id="UP000244334"/>
    </source>
</evidence>
<name>A0A328TSA9_9GAMM</name>
<dbReference type="Proteomes" id="UP000244334">
    <property type="component" value="Unassembled WGS sequence"/>
</dbReference>
<accession>A0A328TSA9</accession>
<reference evidence="1" key="1">
    <citation type="submission" date="2018-04" db="EMBL/GenBank/DDBJ databases">
        <title>Genomes of the Obligate Erwinia dacicola and Facultative Enterobacter sp. OLF Endosymbionts of the Olive Fruit fly, Bactrocera oleae.</title>
        <authorList>
            <person name="Estes A.M."/>
            <person name="Hearn D.J."/>
            <person name="Agarwal S."/>
            <person name="Pierson E.A."/>
            <person name="Dunning-Hotopp J.C."/>
        </authorList>
    </citation>
    <scope>NUCLEOTIDE SEQUENCE [LARGE SCALE GENOMIC DNA]</scope>
    <source>
        <strain evidence="1">Oroville</strain>
    </source>
</reference>